<keyword evidence="1" id="KW-0472">Membrane</keyword>
<accession>A0A380DTB6</accession>
<keyword evidence="1" id="KW-1133">Transmembrane helix</keyword>
<keyword evidence="1" id="KW-0812">Transmembrane</keyword>
<gene>
    <name evidence="2" type="ORF">NCTC6133_01777</name>
</gene>
<name>A0A380DTB6_STAAU</name>
<dbReference type="EMBL" id="UHAP01000001">
    <property type="protein sequence ID" value="SUK45862.1"/>
    <property type="molecule type" value="Genomic_DNA"/>
</dbReference>
<evidence type="ECO:0000313" key="3">
    <source>
        <dbReference type="Proteomes" id="UP000255091"/>
    </source>
</evidence>
<evidence type="ECO:0000256" key="1">
    <source>
        <dbReference type="SAM" id="Phobius"/>
    </source>
</evidence>
<protein>
    <submittedName>
        <fullName evidence="2">Nickel transport system permease protein</fullName>
    </submittedName>
</protein>
<reference evidence="2 3" key="1">
    <citation type="submission" date="2018-06" db="EMBL/GenBank/DDBJ databases">
        <authorList>
            <consortium name="Pathogen Informatics"/>
            <person name="Doyle S."/>
        </authorList>
    </citation>
    <scope>NUCLEOTIDE SEQUENCE [LARGE SCALE GENOMIC DNA]</scope>
    <source>
        <strain evidence="2 3">NCTC6133</strain>
    </source>
</reference>
<sequence>MHKIFSKNNLIFFVFGAFIFMMIVLQFFVSSENATKVNLSQTFEPISWLHLLGTDDYGEIYLPELLSVHVQHCLLLF</sequence>
<dbReference type="AlphaFoldDB" id="A0A380DTB6"/>
<evidence type="ECO:0000313" key="2">
    <source>
        <dbReference type="EMBL" id="SUK45862.1"/>
    </source>
</evidence>
<feature type="transmembrane region" description="Helical" evidence="1">
    <location>
        <begin position="9"/>
        <end position="29"/>
    </location>
</feature>
<dbReference type="Proteomes" id="UP000255091">
    <property type="component" value="Unassembled WGS sequence"/>
</dbReference>
<organism evidence="2 3">
    <name type="scientific">Staphylococcus aureus</name>
    <dbReference type="NCBI Taxonomy" id="1280"/>
    <lineage>
        <taxon>Bacteria</taxon>
        <taxon>Bacillati</taxon>
        <taxon>Bacillota</taxon>
        <taxon>Bacilli</taxon>
        <taxon>Bacillales</taxon>
        <taxon>Staphylococcaceae</taxon>
        <taxon>Staphylococcus</taxon>
    </lineage>
</organism>
<proteinExistence type="predicted"/>